<dbReference type="HAMAP" id="MF_01865">
    <property type="entry name" value="MTTase_RimO"/>
    <property type="match status" value="1"/>
</dbReference>
<reference evidence="11 12" key="1">
    <citation type="submission" date="2018-09" db="EMBL/GenBank/DDBJ databases">
        <title>Discovery and Ecogenomic Context for Candidatus Cryosericales, a Global Caldiserica Order Active in Thawing Permafrost.</title>
        <authorList>
            <person name="Martinez M.A."/>
            <person name="Woodcroft B.J."/>
            <person name="Ignacio Espinoza J.C."/>
            <person name="Zayed A."/>
            <person name="Singleton C.M."/>
            <person name="Boyd J."/>
            <person name="Li Y.-F."/>
            <person name="Purvine S."/>
            <person name="Maughan H."/>
            <person name="Hodgkins S.B."/>
            <person name="Anderson D."/>
            <person name="Sederholm M."/>
            <person name="Temperton B."/>
            <person name="Saleska S.R."/>
            <person name="Tyson G.W."/>
            <person name="Rich V.I."/>
        </authorList>
    </citation>
    <scope>NUCLEOTIDE SEQUENCE [LARGE SCALE GENOMIC DNA]</scope>
    <source>
        <strain evidence="11 12">SMC7</strain>
    </source>
</reference>
<dbReference type="GO" id="GO:0005840">
    <property type="term" value="C:ribosome"/>
    <property type="evidence" value="ECO:0007669"/>
    <property type="project" value="UniProtKB-KW"/>
</dbReference>
<dbReference type="AlphaFoldDB" id="A0A398D4R7"/>
<dbReference type="PROSITE" id="PS51449">
    <property type="entry name" value="MTTASE_N"/>
    <property type="match status" value="1"/>
</dbReference>
<gene>
    <name evidence="8 11" type="primary">rimO</name>
    <name evidence="11" type="ORF">SMC7_04070</name>
</gene>
<dbReference type="SFLD" id="SFLDS00029">
    <property type="entry name" value="Radical_SAM"/>
    <property type="match status" value="1"/>
</dbReference>
<dbReference type="InterPro" id="IPR058240">
    <property type="entry name" value="rSAM_sf"/>
</dbReference>
<dbReference type="GO" id="GO:0035599">
    <property type="term" value="F:aspartic acid methylthiotransferase activity"/>
    <property type="evidence" value="ECO:0007669"/>
    <property type="project" value="TreeGrafter"/>
</dbReference>
<dbReference type="InterPro" id="IPR005839">
    <property type="entry name" value="Methylthiotransferase"/>
</dbReference>
<dbReference type="InterPro" id="IPR005840">
    <property type="entry name" value="Ribosomal_uS12_MeSTrfase_RimO"/>
</dbReference>
<keyword evidence="5 8" id="KW-0479">Metal-binding</keyword>
<comment type="similarity">
    <text evidence="8">Belongs to the methylthiotransferase family. RimO subfamily.</text>
</comment>
<feature type="binding site" evidence="8">
    <location>
        <position position="171"/>
    </location>
    <ligand>
        <name>[4Fe-4S] cluster</name>
        <dbReference type="ChEBI" id="CHEBI:49883"/>
        <label>2</label>
        <note>4Fe-4S-S-AdoMet</note>
    </ligand>
</feature>
<name>A0A398D4R7_9BACT</name>
<evidence type="ECO:0000313" key="11">
    <source>
        <dbReference type="EMBL" id="RIE06094.1"/>
    </source>
</evidence>
<proteinExistence type="inferred from homology"/>
<dbReference type="InterPro" id="IPR006638">
    <property type="entry name" value="Elp3/MiaA/NifB-like_rSAM"/>
</dbReference>
<feature type="binding site" evidence="8">
    <location>
        <position position="91"/>
    </location>
    <ligand>
        <name>[4Fe-4S] cluster</name>
        <dbReference type="ChEBI" id="CHEBI:49883"/>
        <label>1</label>
    </ligand>
</feature>
<evidence type="ECO:0000259" key="10">
    <source>
        <dbReference type="PROSITE" id="PS51918"/>
    </source>
</evidence>
<dbReference type="GO" id="GO:0051539">
    <property type="term" value="F:4 iron, 4 sulfur cluster binding"/>
    <property type="evidence" value="ECO:0007669"/>
    <property type="project" value="UniProtKB-UniRule"/>
</dbReference>
<dbReference type="EMBL" id="QXIS01000024">
    <property type="protein sequence ID" value="RIE06094.1"/>
    <property type="molecule type" value="Genomic_DNA"/>
</dbReference>
<dbReference type="GO" id="GO:0103039">
    <property type="term" value="F:protein methylthiotransferase activity"/>
    <property type="evidence" value="ECO:0007669"/>
    <property type="project" value="UniProtKB-EC"/>
</dbReference>
<dbReference type="PROSITE" id="PS51918">
    <property type="entry name" value="RADICAL_SAM"/>
    <property type="match status" value="1"/>
</dbReference>
<dbReference type="NCBIfam" id="TIGR01125">
    <property type="entry name" value="30S ribosomal protein S12 methylthiotransferase RimO"/>
    <property type="match status" value="1"/>
</dbReference>
<dbReference type="InterPro" id="IPR038135">
    <property type="entry name" value="Methylthiotransferase_N_sf"/>
</dbReference>
<keyword evidence="3 8" id="KW-0808">Transferase</keyword>
<dbReference type="InterPro" id="IPR020612">
    <property type="entry name" value="Methylthiotransferase_CS"/>
</dbReference>
<evidence type="ECO:0000256" key="7">
    <source>
        <dbReference type="ARBA" id="ARBA00023014"/>
    </source>
</evidence>
<dbReference type="Pfam" id="PF04055">
    <property type="entry name" value="Radical_SAM"/>
    <property type="match status" value="1"/>
</dbReference>
<dbReference type="CDD" id="cd01335">
    <property type="entry name" value="Radical_SAM"/>
    <property type="match status" value="1"/>
</dbReference>
<dbReference type="InterPro" id="IPR007197">
    <property type="entry name" value="rSAM"/>
</dbReference>
<evidence type="ECO:0000259" key="9">
    <source>
        <dbReference type="PROSITE" id="PS51449"/>
    </source>
</evidence>
<feature type="binding site" evidence="8">
    <location>
        <position position="57"/>
    </location>
    <ligand>
        <name>[4Fe-4S] cluster</name>
        <dbReference type="ChEBI" id="CHEBI:49883"/>
        <label>1</label>
    </ligand>
</feature>
<dbReference type="PROSITE" id="PS01278">
    <property type="entry name" value="MTTASE_RADICAL"/>
    <property type="match status" value="1"/>
</dbReference>
<keyword evidence="4 8" id="KW-0949">S-adenosyl-L-methionine</keyword>
<feature type="binding site" evidence="8">
    <location>
        <position position="174"/>
    </location>
    <ligand>
        <name>[4Fe-4S] cluster</name>
        <dbReference type="ChEBI" id="CHEBI:49883"/>
        <label>2</label>
        <note>4Fe-4S-S-AdoMet</note>
    </ligand>
</feature>
<organism evidence="11 12">
    <name type="scientific">Candidatus Cryosericum terrychapinii</name>
    <dbReference type="NCBI Taxonomy" id="2290919"/>
    <lineage>
        <taxon>Bacteria</taxon>
        <taxon>Pseudomonadati</taxon>
        <taxon>Caldisericota/Cryosericota group</taxon>
        <taxon>Candidatus Cryosericota</taxon>
        <taxon>Candidatus Cryosericia</taxon>
        <taxon>Candidatus Cryosericales</taxon>
        <taxon>Candidatus Cryosericaceae</taxon>
        <taxon>Candidatus Cryosericum</taxon>
    </lineage>
</organism>
<dbReference type="Gene3D" id="2.40.50.140">
    <property type="entry name" value="Nucleic acid-binding proteins"/>
    <property type="match status" value="1"/>
</dbReference>
<evidence type="ECO:0000256" key="8">
    <source>
        <dbReference type="HAMAP-Rule" id="MF_01865"/>
    </source>
</evidence>
<dbReference type="Pfam" id="PF00919">
    <property type="entry name" value="UPF0004"/>
    <property type="match status" value="1"/>
</dbReference>
<dbReference type="Proteomes" id="UP000266328">
    <property type="component" value="Unassembled WGS sequence"/>
</dbReference>
<keyword evidence="2 8" id="KW-0963">Cytoplasm</keyword>
<dbReference type="SFLD" id="SFLDG01061">
    <property type="entry name" value="methylthiotransferase"/>
    <property type="match status" value="1"/>
</dbReference>
<dbReference type="GO" id="GO:0005829">
    <property type="term" value="C:cytosol"/>
    <property type="evidence" value="ECO:0007669"/>
    <property type="project" value="TreeGrafter"/>
</dbReference>
<dbReference type="Pfam" id="PF18693">
    <property type="entry name" value="TRAM_2"/>
    <property type="match status" value="1"/>
</dbReference>
<keyword evidence="6 8" id="KW-0408">Iron</keyword>
<dbReference type="InterPro" id="IPR002792">
    <property type="entry name" value="TRAM_dom"/>
</dbReference>
<feature type="domain" description="MTTase N-terminal" evidence="9">
    <location>
        <begin position="10"/>
        <end position="127"/>
    </location>
</feature>
<keyword evidence="11" id="KW-0689">Ribosomal protein</keyword>
<evidence type="ECO:0000256" key="4">
    <source>
        <dbReference type="ARBA" id="ARBA00022691"/>
    </source>
</evidence>
<dbReference type="SMART" id="SM00729">
    <property type="entry name" value="Elp3"/>
    <property type="match status" value="1"/>
</dbReference>
<dbReference type="InterPro" id="IPR013848">
    <property type="entry name" value="Methylthiotransferase_N"/>
</dbReference>
<comment type="caution">
    <text evidence="11">The sequence shown here is derived from an EMBL/GenBank/DDBJ whole genome shotgun (WGS) entry which is preliminary data.</text>
</comment>
<dbReference type="Gene3D" id="3.80.30.20">
    <property type="entry name" value="tm_1862 like domain"/>
    <property type="match status" value="1"/>
</dbReference>
<dbReference type="SUPFAM" id="SSF102114">
    <property type="entry name" value="Radical SAM enzymes"/>
    <property type="match status" value="1"/>
</dbReference>
<keyword evidence="1 8" id="KW-0004">4Fe-4S</keyword>
<dbReference type="PANTHER" id="PTHR43837">
    <property type="entry name" value="RIBOSOMAL PROTEIN S12 METHYLTHIOTRANSFERASE RIMO"/>
    <property type="match status" value="1"/>
</dbReference>
<dbReference type="GO" id="GO:0046872">
    <property type="term" value="F:metal ion binding"/>
    <property type="evidence" value="ECO:0007669"/>
    <property type="project" value="UniProtKB-KW"/>
</dbReference>
<dbReference type="FunFam" id="3.80.30.20:FF:000001">
    <property type="entry name" value="tRNA-2-methylthio-N(6)-dimethylallyladenosine synthase 2"/>
    <property type="match status" value="1"/>
</dbReference>
<comment type="subcellular location">
    <subcellularLocation>
        <location evidence="8">Cytoplasm</location>
    </subcellularLocation>
</comment>
<keyword evidence="12" id="KW-1185">Reference proteome</keyword>
<evidence type="ECO:0000256" key="3">
    <source>
        <dbReference type="ARBA" id="ARBA00022679"/>
    </source>
</evidence>
<dbReference type="InterPro" id="IPR023404">
    <property type="entry name" value="rSAM_horseshoe"/>
</dbReference>
<protein>
    <recommendedName>
        <fullName evidence="8">Ribosomal protein uS12 methylthiotransferase RimO</fullName>
        <shortName evidence="8">uS12 MTTase</shortName>
        <shortName evidence="8">uS12 methylthiotransferase</shortName>
        <ecNumber evidence="8">2.8.4.4</ecNumber>
    </recommendedName>
    <alternativeName>
        <fullName evidence="8">Ribosomal protein uS12 (aspartate-C(3))-methylthiotransferase</fullName>
    </alternativeName>
    <alternativeName>
        <fullName evidence="8">Ribosome maturation factor RimO</fullName>
    </alternativeName>
</protein>
<sequence>MVRRRIHRRPRVCVVSLGCAKNLADSEAMLGQVIAAEPTALVCAEPQDADVVVINTCGFLGAARDEADETLDAVERLQAEGHVVRIVAVGCYPQLWGEQVLKRHPGLYAVMGVDAMYQKAFWEGLLKQVPPPGVERPVDLDAMRAFEAPRLLSGSASYAYLKIADGCSQRCTYCTIPRIKGPRISRSAEVILREAEQLVQAGATELILVSQNTSAYGMDLTPEHRPQLAALLRELDQLPGVRILRVLYLYPTLVTQELLEVIGGSRHIAHYVDIPFQHTDPVVLRAMGRPWVAGSAVRLVNRVRRIIPDAGIRSTFIVGFPGETEEQFQCLLADLRVLRLDHASAFAYSREALAVSSRFPDQVHGSTKGRRLREFMEVQQEISSSINEVRYLNRDVEIIVDGATRSGIYGRTLLDAPDVDNALMVRTGHKMHPAPGDICRARITAVGPYDLDGILL</sequence>
<evidence type="ECO:0000256" key="5">
    <source>
        <dbReference type="ARBA" id="ARBA00022723"/>
    </source>
</evidence>
<feature type="domain" description="Radical SAM core" evidence="10">
    <location>
        <begin position="153"/>
        <end position="387"/>
    </location>
</feature>
<comment type="catalytic activity">
    <reaction evidence="8">
        <text>L-aspartate(89)-[ribosomal protein uS12]-hydrogen + (sulfur carrier)-SH + AH2 + 2 S-adenosyl-L-methionine = 3-methylsulfanyl-L-aspartate(89)-[ribosomal protein uS12]-hydrogen + (sulfur carrier)-H + 5'-deoxyadenosine + L-methionine + A + S-adenosyl-L-homocysteine + 2 H(+)</text>
        <dbReference type="Rhea" id="RHEA:37087"/>
        <dbReference type="Rhea" id="RHEA-COMP:10460"/>
        <dbReference type="Rhea" id="RHEA-COMP:10461"/>
        <dbReference type="Rhea" id="RHEA-COMP:14737"/>
        <dbReference type="Rhea" id="RHEA-COMP:14739"/>
        <dbReference type="ChEBI" id="CHEBI:13193"/>
        <dbReference type="ChEBI" id="CHEBI:15378"/>
        <dbReference type="ChEBI" id="CHEBI:17319"/>
        <dbReference type="ChEBI" id="CHEBI:17499"/>
        <dbReference type="ChEBI" id="CHEBI:29917"/>
        <dbReference type="ChEBI" id="CHEBI:29961"/>
        <dbReference type="ChEBI" id="CHEBI:57844"/>
        <dbReference type="ChEBI" id="CHEBI:57856"/>
        <dbReference type="ChEBI" id="CHEBI:59789"/>
        <dbReference type="ChEBI" id="CHEBI:64428"/>
        <dbReference type="ChEBI" id="CHEBI:73599"/>
        <dbReference type="EC" id="2.8.4.4"/>
    </reaction>
</comment>
<dbReference type="EC" id="2.8.4.4" evidence="8"/>
<feature type="binding site" evidence="8">
    <location>
        <position position="167"/>
    </location>
    <ligand>
        <name>[4Fe-4S] cluster</name>
        <dbReference type="ChEBI" id="CHEBI:49883"/>
        <label>2</label>
        <note>4Fe-4S-S-AdoMet</note>
    </ligand>
</feature>
<comment type="cofactor">
    <cofactor evidence="8">
        <name>[4Fe-4S] cluster</name>
        <dbReference type="ChEBI" id="CHEBI:49883"/>
    </cofactor>
    <text evidence="8">Binds 2 [4Fe-4S] clusters. One cluster is coordinated with 3 cysteines and an exchangeable S-adenosyl-L-methionine.</text>
</comment>
<keyword evidence="11" id="KW-0687">Ribonucleoprotein</keyword>
<dbReference type="SFLD" id="SFLDG01082">
    <property type="entry name" value="B12-binding_domain_containing"/>
    <property type="match status" value="1"/>
</dbReference>
<dbReference type="NCBIfam" id="TIGR00089">
    <property type="entry name" value="MiaB/RimO family radical SAM methylthiotransferase"/>
    <property type="match status" value="1"/>
</dbReference>
<accession>A0A398D4R7</accession>
<evidence type="ECO:0000256" key="1">
    <source>
        <dbReference type="ARBA" id="ARBA00022485"/>
    </source>
</evidence>
<evidence type="ECO:0000313" key="12">
    <source>
        <dbReference type="Proteomes" id="UP000266328"/>
    </source>
</evidence>
<evidence type="ECO:0000256" key="6">
    <source>
        <dbReference type="ARBA" id="ARBA00023004"/>
    </source>
</evidence>
<feature type="binding site" evidence="8">
    <location>
        <position position="19"/>
    </location>
    <ligand>
        <name>[4Fe-4S] cluster</name>
        <dbReference type="ChEBI" id="CHEBI:49883"/>
        <label>1</label>
    </ligand>
</feature>
<dbReference type="GO" id="GO:0006400">
    <property type="term" value="P:tRNA modification"/>
    <property type="evidence" value="ECO:0007669"/>
    <property type="project" value="InterPro"/>
</dbReference>
<evidence type="ECO:0000256" key="2">
    <source>
        <dbReference type="ARBA" id="ARBA00022490"/>
    </source>
</evidence>
<keyword evidence="7 8" id="KW-0411">Iron-sulfur</keyword>
<dbReference type="InterPro" id="IPR012340">
    <property type="entry name" value="NA-bd_OB-fold"/>
</dbReference>
<dbReference type="PANTHER" id="PTHR43837:SF1">
    <property type="entry name" value="RIBOSOMAL PROTEIN US12 METHYLTHIOTRANSFERASE RIMO"/>
    <property type="match status" value="1"/>
</dbReference>
<dbReference type="Gene3D" id="3.40.50.12160">
    <property type="entry name" value="Methylthiotransferase, N-terminal domain"/>
    <property type="match status" value="1"/>
</dbReference>
<comment type="function">
    <text evidence="8">Catalyzes the methylthiolation of an aspartic acid residue of ribosomal protein uS12.</text>
</comment>